<evidence type="ECO:0000256" key="3">
    <source>
        <dbReference type="ARBA" id="ARBA00022448"/>
    </source>
</evidence>
<protein>
    <recommendedName>
        <fullName evidence="11">Mitochondrial 2-oxodicarboxylate carrier</fullName>
    </recommendedName>
    <alternativeName>
        <fullName evidence="12">Solute carrier family 25 member 21</fullName>
    </alternativeName>
</protein>
<comment type="function">
    <text evidence="13">Transports dicarboxylates across the inner membranes of mitochondria by a counter-exchange mechanism. Can transport 2-oxoadipate (2-oxohexanedioate), 2-oxoglutarate, adipate (hexanedioate), glutarate, and to a lesser extent, pimelate (heptanedioate), 2-oxopimelate (2-oxoheptanedioate), 2-aminoadipate (2-aminohexanedioate), oxaloacetate, and citrate. Plays a central role in catabolism of lysine, hydroxylysine, and tryptophan, by transporting common metabolite intermediates (such as 2-oxoadipate) into the mitochondria, where it is converted into acetyl-CoA and can enter the citric acid (TCA) cycle.</text>
</comment>
<keyword evidence="24" id="KW-1185">Reference proteome</keyword>
<keyword evidence="6" id="KW-0999">Mitochondrion inner membrane</keyword>
<evidence type="ECO:0000256" key="22">
    <source>
        <dbReference type="SAM" id="MobiDB-lite"/>
    </source>
</evidence>
<feature type="compositionally biased region" description="Pro residues" evidence="22">
    <location>
        <begin position="1"/>
        <end position="17"/>
    </location>
</feature>
<evidence type="ECO:0000256" key="8">
    <source>
        <dbReference type="ARBA" id="ARBA00023128"/>
    </source>
</evidence>
<dbReference type="InterPro" id="IPR051752">
    <property type="entry name" value="Mito_2-oxodicarb_carrier"/>
</dbReference>
<evidence type="ECO:0000256" key="9">
    <source>
        <dbReference type="ARBA" id="ARBA00023136"/>
    </source>
</evidence>
<comment type="similarity">
    <text evidence="2 21">Belongs to the mitochondrial carrier (TC 2.A.29) family.</text>
</comment>
<evidence type="ECO:0000256" key="2">
    <source>
        <dbReference type="ARBA" id="ARBA00006375"/>
    </source>
</evidence>
<keyword evidence="9 20" id="KW-0472">Membrane</keyword>
<feature type="repeat" description="Solcar" evidence="20">
    <location>
        <begin position="125"/>
        <end position="214"/>
    </location>
</feature>
<evidence type="ECO:0000313" key="24">
    <source>
        <dbReference type="Proteomes" id="UP000016666"/>
    </source>
</evidence>
<comment type="catalytic activity">
    <reaction evidence="14">
        <text>heptanedioate(in) + 2-oxoglutarate(out) = heptanedioate(out) + 2-oxoglutarate(in)</text>
        <dbReference type="Rhea" id="RHEA:71759"/>
        <dbReference type="ChEBI" id="CHEBI:16810"/>
        <dbReference type="ChEBI" id="CHEBI:36165"/>
    </reaction>
</comment>
<evidence type="ECO:0000256" key="18">
    <source>
        <dbReference type="ARBA" id="ARBA00048920"/>
    </source>
</evidence>
<evidence type="ECO:0000256" key="15">
    <source>
        <dbReference type="ARBA" id="ARBA00048003"/>
    </source>
</evidence>
<dbReference type="Gene3D" id="1.50.40.10">
    <property type="entry name" value="Mitochondrial carrier domain"/>
    <property type="match status" value="1"/>
</dbReference>
<evidence type="ECO:0000256" key="7">
    <source>
        <dbReference type="ARBA" id="ARBA00022989"/>
    </source>
</evidence>
<proteinExistence type="inferred from homology"/>
<dbReference type="SUPFAM" id="SSF103506">
    <property type="entry name" value="Mitochondrial carrier"/>
    <property type="match status" value="1"/>
</dbReference>
<evidence type="ECO:0000256" key="13">
    <source>
        <dbReference type="ARBA" id="ARBA00046087"/>
    </source>
</evidence>
<evidence type="ECO:0000256" key="4">
    <source>
        <dbReference type="ARBA" id="ARBA00022692"/>
    </source>
</evidence>
<dbReference type="AlphaFoldDB" id="A0A493TLC0"/>
<reference evidence="23" key="3">
    <citation type="submission" date="2025-09" db="UniProtKB">
        <authorList>
            <consortium name="Ensembl"/>
        </authorList>
    </citation>
    <scope>IDENTIFICATION</scope>
</reference>
<evidence type="ECO:0000256" key="20">
    <source>
        <dbReference type="PROSITE-ProRule" id="PRU00282"/>
    </source>
</evidence>
<comment type="catalytic activity">
    <reaction evidence="17">
        <text>2-oxoheptanedioate(in) + 2-oxoglutarate(out) = 2-oxoheptanedioate(out) + 2-oxoglutarate(in)</text>
        <dbReference type="Rhea" id="RHEA:71755"/>
        <dbReference type="ChEBI" id="CHEBI:16810"/>
        <dbReference type="ChEBI" id="CHEBI:72701"/>
    </reaction>
</comment>
<accession>A0A493TLC0</accession>
<reference evidence="23" key="2">
    <citation type="submission" date="2025-08" db="UniProtKB">
        <authorList>
            <consortium name="Ensembl"/>
        </authorList>
    </citation>
    <scope>IDENTIFICATION</scope>
</reference>
<dbReference type="GO" id="GO:0015139">
    <property type="term" value="F:alpha-ketoglutarate transmembrane transporter activity"/>
    <property type="evidence" value="ECO:0007669"/>
    <property type="project" value="Ensembl"/>
</dbReference>
<dbReference type="Proteomes" id="UP000016666">
    <property type="component" value="Chromosome 5"/>
</dbReference>
<comment type="catalytic activity">
    <reaction evidence="15">
        <text>citrate(in) + 2-oxoglutarate(out) = citrate(out) + 2-oxoglutarate(in)</text>
        <dbReference type="Rhea" id="RHEA:71763"/>
        <dbReference type="ChEBI" id="CHEBI:16810"/>
        <dbReference type="ChEBI" id="CHEBI:16947"/>
    </reaction>
</comment>
<organism evidence="23 24">
    <name type="scientific">Anas platyrhynchos platyrhynchos</name>
    <name type="common">Northern mallard</name>
    <dbReference type="NCBI Taxonomy" id="8840"/>
    <lineage>
        <taxon>Eukaryota</taxon>
        <taxon>Metazoa</taxon>
        <taxon>Chordata</taxon>
        <taxon>Craniata</taxon>
        <taxon>Vertebrata</taxon>
        <taxon>Euteleostomi</taxon>
        <taxon>Archelosauria</taxon>
        <taxon>Archosauria</taxon>
        <taxon>Dinosauria</taxon>
        <taxon>Saurischia</taxon>
        <taxon>Theropoda</taxon>
        <taxon>Coelurosauria</taxon>
        <taxon>Aves</taxon>
        <taxon>Neognathae</taxon>
        <taxon>Galloanserae</taxon>
        <taxon>Anseriformes</taxon>
        <taxon>Anatidae</taxon>
        <taxon>Anatinae</taxon>
        <taxon>Anas</taxon>
    </lineage>
</organism>
<evidence type="ECO:0000256" key="14">
    <source>
        <dbReference type="ARBA" id="ARBA00047537"/>
    </source>
</evidence>
<dbReference type="STRING" id="8840.ENSAPLP00000026676"/>
<dbReference type="PROSITE" id="PS50920">
    <property type="entry name" value="SOLCAR"/>
    <property type="match status" value="3"/>
</dbReference>
<evidence type="ECO:0000256" key="11">
    <source>
        <dbReference type="ARBA" id="ARBA00039747"/>
    </source>
</evidence>
<evidence type="ECO:0000256" key="21">
    <source>
        <dbReference type="RuleBase" id="RU000488"/>
    </source>
</evidence>
<keyword evidence="8" id="KW-0496">Mitochondrion</keyword>
<reference evidence="23 24" key="1">
    <citation type="submission" date="2017-10" db="EMBL/GenBank/DDBJ databases">
        <title>A new Pekin duck reference genome.</title>
        <authorList>
            <person name="Hou Z.-C."/>
            <person name="Zhou Z.-K."/>
            <person name="Zhu F."/>
            <person name="Hou S.-S."/>
        </authorList>
    </citation>
    <scope>NUCLEOTIDE SEQUENCE [LARGE SCALE GENOMIC DNA]</scope>
</reference>
<feature type="region of interest" description="Disordered" evidence="22">
    <location>
        <begin position="317"/>
        <end position="340"/>
    </location>
</feature>
<comment type="catalytic activity">
    <reaction evidence="16">
        <text>L-2-aminoadipate(in) + 2-oxoglutarate(out) = L-2-aminoadipate(out) + 2-oxoglutarate(in)</text>
        <dbReference type="Rhea" id="RHEA:71747"/>
        <dbReference type="ChEBI" id="CHEBI:16810"/>
        <dbReference type="ChEBI" id="CHEBI:58672"/>
    </reaction>
</comment>
<feature type="repeat" description="Solcar" evidence="20">
    <location>
        <begin position="223"/>
        <end position="312"/>
    </location>
</feature>
<dbReference type="Pfam" id="PF00153">
    <property type="entry name" value="Mito_carr"/>
    <property type="match status" value="3"/>
</dbReference>
<evidence type="ECO:0000256" key="12">
    <source>
        <dbReference type="ARBA" id="ARBA00041874"/>
    </source>
</evidence>
<feature type="region of interest" description="Disordered" evidence="22">
    <location>
        <begin position="1"/>
        <end position="67"/>
    </location>
</feature>
<comment type="catalytic activity">
    <reaction evidence="19">
        <text>hexanedioate(in) + 2-oxoglutarate(out) = hexanedioate(out) + 2-oxoglutarate(in)</text>
        <dbReference type="Rhea" id="RHEA:71743"/>
        <dbReference type="ChEBI" id="CHEBI:16810"/>
        <dbReference type="ChEBI" id="CHEBI:17128"/>
    </reaction>
</comment>
<evidence type="ECO:0000256" key="5">
    <source>
        <dbReference type="ARBA" id="ARBA00022737"/>
    </source>
</evidence>
<keyword evidence="5" id="KW-0677">Repeat</keyword>
<dbReference type="InterPro" id="IPR018108">
    <property type="entry name" value="MCP_transmembrane"/>
</dbReference>
<comment type="catalytic activity">
    <reaction evidence="18">
        <text>glutarate(in) + 2-oxoglutarate(out) = glutarate(out) + 2-oxoglutarate(in)</text>
        <dbReference type="Rhea" id="RHEA:71751"/>
        <dbReference type="ChEBI" id="CHEBI:16810"/>
        <dbReference type="ChEBI" id="CHEBI:30921"/>
    </reaction>
</comment>
<dbReference type="GO" id="GO:0005743">
    <property type="term" value="C:mitochondrial inner membrane"/>
    <property type="evidence" value="ECO:0007669"/>
    <property type="project" value="UniProtKB-SubCell"/>
</dbReference>
<feature type="repeat" description="Solcar" evidence="20">
    <location>
        <begin position="28"/>
        <end position="118"/>
    </location>
</feature>
<evidence type="ECO:0000256" key="16">
    <source>
        <dbReference type="ARBA" id="ARBA00048303"/>
    </source>
</evidence>
<evidence type="ECO:0000256" key="6">
    <source>
        <dbReference type="ARBA" id="ARBA00022792"/>
    </source>
</evidence>
<dbReference type="Ensembl" id="ENSAPLT00000017362.1">
    <property type="protein sequence ID" value="ENSAPLP00000026676.1"/>
    <property type="gene ID" value="ENSAPLG00000013311.2"/>
</dbReference>
<keyword evidence="4 20" id="KW-0812">Transmembrane</keyword>
<comment type="subcellular location">
    <subcellularLocation>
        <location evidence="1">Mitochondrion inner membrane</location>
        <topology evidence="1">Multi-pass membrane protein</topology>
    </subcellularLocation>
</comment>
<dbReference type="GO" id="GO:1990550">
    <property type="term" value="P:mitochondrial alpha-ketoglutarate transmembrane transport"/>
    <property type="evidence" value="ECO:0007669"/>
    <property type="project" value="Ensembl"/>
</dbReference>
<gene>
    <name evidence="23" type="primary">SLC25A21</name>
</gene>
<sequence>RRPPPPPGSAPSRPAPSRPRLGNRSPAARARPAAQHGSAARGLSSGGLSPNRRRRLGGFQIQRGKTDPTSYKSLGDCFRTIFQREGLLGFYKGILPPILAETPKRAVKFFTFEQYKKLLAYASLPPGLAFAVAGLGSGLTEAVVVNPFEVVKVTLQTNRNAFTEQPSSFVQAQQIIKTNGLGLQGLNKGLTATLGRHGVFNMVYFGFYFNVKNILPVNKDPNLEFLRKFGIGLVSGTIASIINIPFDVAKSRIQGPQPVPGEIKYRTCFKTMATVYKEEGFLALYKGLVPKIMRLGPGLQSFTARRHEDMNANQCLEKTGSTGVGKDWPGTEHGSAPADV</sequence>
<evidence type="ECO:0000256" key="10">
    <source>
        <dbReference type="ARBA" id="ARBA00036018"/>
    </source>
</evidence>
<feature type="compositionally biased region" description="Low complexity" evidence="22">
    <location>
        <begin position="18"/>
        <end position="49"/>
    </location>
</feature>
<evidence type="ECO:0000256" key="17">
    <source>
        <dbReference type="ARBA" id="ARBA00048581"/>
    </source>
</evidence>
<dbReference type="PANTHER" id="PTHR46356:SF1">
    <property type="entry name" value="MITOCHONDRIAL 2-OXODICARBOXYLATE CARRIER"/>
    <property type="match status" value="1"/>
</dbReference>
<name>A0A493TLC0_ANAPP</name>
<keyword evidence="7" id="KW-1133">Transmembrane helix</keyword>
<evidence type="ECO:0000313" key="23">
    <source>
        <dbReference type="Ensembl" id="ENSAPLP00000026676.1"/>
    </source>
</evidence>
<evidence type="ECO:0000256" key="19">
    <source>
        <dbReference type="ARBA" id="ARBA00048998"/>
    </source>
</evidence>
<evidence type="ECO:0000256" key="1">
    <source>
        <dbReference type="ARBA" id="ARBA00004448"/>
    </source>
</evidence>
<dbReference type="GeneTree" id="ENSGT00730000111119"/>
<dbReference type="InterPro" id="IPR023395">
    <property type="entry name" value="MCP_dom_sf"/>
</dbReference>
<dbReference type="PANTHER" id="PTHR46356">
    <property type="entry name" value="MITOCHONDRIAL 2-OXODICARBOXYLATE CARRIER"/>
    <property type="match status" value="1"/>
</dbReference>
<keyword evidence="3 21" id="KW-0813">Transport</keyword>
<comment type="catalytic activity">
    <reaction evidence="10">
        <text>2-oxoadipate(in) + 2-oxoglutarate(out) = 2-oxoadipate(out) + 2-oxoglutarate(in)</text>
        <dbReference type="Rhea" id="RHEA:71739"/>
        <dbReference type="ChEBI" id="CHEBI:16810"/>
        <dbReference type="ChEBI" id="CHEBI:57499"/>
    </reaction>
</comment>